<dbReference type="EMBL" id="CDMC01000006">
    <property type="protein sequence ID" value="CEN61374.1"/>
    <property type="molecule type" value="Genomic_DNA"/>
</dbReference>
<dbReference type="OMA" id="HEWHCED"/>
<evidence type="ECO:0000259" key="2">
    <source>
        <dbReference type="Pfam" id="PF25545"/>
    </source>
</evidence>
<feature type="compositionally biased region" description="Low complexity" evidence="1">
    <location>
        <begin position="18"/>
        <end position="27"/>
    </location>
</feature>
<sequence>MRQLNGERKRKRPAGGEPPQSLQQHPHLPQHQKCKSGLKIILDPEDPDYITKHWILKGNTLPKMAPLGPREQALAPFLARPRLARLTSDSSAAEAKSGRSSVYGQKICADLLEAQGCYMTGYDEHGIAVESTELCQELLARDFETPSRSVFEDQSIEATLEDLEARNAPAVIRIMGELVVPSAASALRLGQISNKNLSVSIDEPWDHSIALDRGPGVKRPRYLPSSQSSKSKRIRLFQLPRVQPDYAVGFSKSAFTPKQLDRLDPFLGSAGDVSFFRGTSRMYFPFMVSEVTSESVSLLIAGRPVLHAMGLCLRGIVNLFKMVGREKEIDRQALGFSITHNVRTVVIWAHYPVVGSKTTTFHVHKVKRIFLSDSVGKAKWTPYKFALAIYEHWAPVLLSKLCSAIDQIPTDLNFDPLLKERSSADEDPEGNRDGEVNGDQGRGEDANVSSSSSSADPKRKPRPSKPSKKPKPHASNQGKGSNSGADKGSSDFVPDDGDAGSADAGSQEGSSSSSVPPLRKRKKMAKKATKKTMKQR</sequence>
<feature type="region of interest" description="Disordered" evidence="1">
    <location>
        <begin position="421"/>
        <end position="536"/>
    </location>
</feature>
<dbReference type="Pfam" id="PF25545">
    <property type="entry name" value="DUF7924"/>
    <property type="match status" value="1"/>
</dbReference>
<dbReference type="InterPro" id="IPR057684">
    <property type="entry name" value="DUF7924"/>
</dbReference>
<dbReference type="OrthoDB" id="5400850at2759"/>
<dbReference type="AlphaFoldDB" id="A0A0U5CPY9"/>
<organism evidence="3 4">
    <name type="scientific">Aspergillus calidoustus</name>
    <dbReference type="NCBI Taxonomy" id="454130"/>
    <lineage>
        <taxon>Eukaryota</taxon>
        <taxon>Fungi</taxon>
        <taxon>Dikarya</taxon>
        <taxon>Ascomycota</taxon>
        <taxon>Pezizomycotina</taxon>
        <taxon>Eurotiomycetes</taxon>
        <taxon>Eurotiomycetidae</taxon>
        <taxon>Eurotiales</taxon>
        <taxon>Aspergillaceae</taxon>
        <taxon>Aspergillus</taxon>
        <taxon>Aspergillus subgen. Nidulantes</taxon>
    </lineage>
</organism>
<accession>A0A0U5CPY9</accession>
<dbReference type="Proteomes" id="UP000054771">
    <property type="component" value="Unassembled WGS sequence"/>
</dbReference>
<dbReference type="PANTHER" id="PTHR42470:SF2">
    <property type="match status" value="1"/>
</dbReference>
<evidence type="ECO:0000313" key="4">
    <source>
        <dbReference type="Proteomes" id="UP000054771"/>
    </source>
</evidence>
<dbReference type="STRING" id="454130.A0A0U5CPY9"/>
<feature type="compositionally biased region" description="Low complexity" evidence="1">
    <location>
        <begin position="499"/>
        <end position="514"/>
    </location>
</feature>
<protein>
    <recommendedName>
        <fullName evidence="2">DUF7924 domain-containing protein</fullName>
    </recommendedName>
</protein>
<dbReference type="PANTHER" id="PTHR42470">
    <property type="entry name" value="VAST DOMAIN-CONTAINING PROTEIN"/>
    <property type="match status" value="1"/>
</dbReference>
<keyword evidence="4" id="KW-1185">Reference proteome</keyword>
<feature type="compositionally biased region" description="Basic and acidic residues" evidence="1">
    <location>
        <begin position="421"/>
        <end position="445"/>
    </location>
</feature>
<proteinExistence type="predicted"/>
<evidence type="ECO:0000256" key="1">
    <source>
        <dbReference type="SAM" id="MobiDB-lite"/>
    </source>
</evidence>
<feature type="region of interest" description="Disordered" evidence="1">
    <location>
        <begin position="1"/>
        <end position="30"/>
    </location>
</feature>
<evidence type="ECO:0000313" key="3">
    <source>
        <dbReference type="EMBL" id="CEN61374.1"/>
    </source>
</evidence>
<feature type="domain" description="DUF7924" evidence="2">
    <location>
        <begin position="156"/>
        <end position="405"/>
    </location>
</feature>
<gene>
    <name evidence="3" type="ORF">ASPCAL08028</name>
</gene>
<reference evidence="4" key="1">
    <citation type="journal article" date="2016" name="Genome Announc.">
        <title>Draft genome sequences of fungus Aspergillus calidoustus.</title>
        <authorList>
            <person name="Horn F."/>
            <person name="Linde J."/>
            <person name="Mattern D.J."/>
            <person name="Walther G."/>
            <person name="Guthke R."/>
            <person name="Scherlach K."/>
            <person name="Martin K."/>
            <person name="Brakhage A.A."/>
            <person name="Petzke L."/>
            <person name="Valiante V."/>
        </authorList>
    </citation>
    <scope>NUCLEOTIDE SEQUENCE [LARGE SCALE GENOMIC DNA]</scope>
    <source>
        <strain evidence="4">SF006504</strain>
    </source>
</reference>
<name>A0A0U5CPY9_ASPCI</name>
<feature type="compositionally biased region" description="Basic residues" evidence="1">
    <location>
        <begin position="459"/>
        <end position="472"/>
    </location>
</feature>
<feature type="compositionally biased region" description="Basic residues" evidence="1">
    <location>
        <begin position="518"/>
        <end position="536"/>
    </location>
</feature>